<dbReference type="EMBL" id="JEMT01024164">
    <property type="protein sequence ID" value="EXX63043.1"/>
    <property type="molecule type" value="Genomic_DNA"/>
</dbReference>
<dbReference type="Proteomes" id="UP000022910">
    <property type="component" value="Unassembled WGS sequence"/>
</dbReference>
<dbReference type="HOGENOM" id="CLU_1971713_0_0_1"/>
<reference evidence="1 2" key="1">
    <citation type="submission" date="2014-02" db="EMBL/GenBank/DDBJ databases">
        <title>Single nucleus genome sequencing reveals high similarity among nuclei of an endomycorrhizal fungus.</title>
        <authorList>
            <person name="Lin K."/>
            <person name="Geurts R."/>
            <person name="Zhang Z."/>
            <person name="Limpens E."/>
            <person name="Saunders D.G."/>
            <person name="Mu D."/>
            <person name="Pang E."/>
            <person name="Cao H."/>
            <person name="Cha H."/>
            <person name="Lin T."/>
            <person name="Zhou Q."/>
            <person name="Shang Y."/>
            <person name="Li Y."/>
            <person name="Ivanov S."/>
            <person name="Sharma T."/>
            <person name="Velzen R.V."/>
            <person name="Ruijter N.D."/>
            <person name="Aanen D.K."/>
            <person name="Win J."/>
            <person name="Kamoun S."/>
            <person name="Bisseling T."/>
            <person name="Huang S."/>
        </authorList>
    </citation>
    <scope>NUCLEOTIDE SEQUENCE [LARGE SCALE GENOMIC DNA]</scope>
    <source>
        <strain evidence="2">DAOM197198w</strain>
    </source>
</reference>
<dbReference type="AlphaFoldDB" id="A0A015M855"/>
<gene>
    <name evidence="1" type="ORF">RirG_156070</name>
</gene>
<protein>
    <submittedName>
        <fullName evidence="1">Uncharacterized protein</fullName>
    </submittedName>
</protein>
<accession>A0A015M855</accession>
<name>A0A015M855_RHIIW</name>
<evidence type="ECO:0000313" key="1">
    <source>
        <dbReference type="EMBL" id="EXX63043.1"/>
    </source>
</evidence>
<proteinExistence type="predicted"/>
<organism evidence="1 2">
    <name type="scientific">Rhizophagus irregularis (strain DAOM 197198w)</name>
    <name type="common">Glomus intraradices</name>
    <dbReference type="NCBI Taxonomy" id="1432141"/>
    <lineage>
        <taxon>Eukaryota</taxon>
        <taxon>Fungi</taxon>
        <taxon>Fungi incertae sedis</taxon>
        <taxon>Mucoromycota</taxon>
        <taxon>Glomeromycotina</taxon>
        <taxon>Glomeromycetes</taxon>
        <taxon>Glomerales</taxon>
        <taxon>Glomeraceae</taxon>
        <taxon>Rhizophagus</taxon>
    </lineage>
</organism>
<dbReference type="OrthoDB" id="2444186at2759"/>
<evidence type="ECO:0000313" key="2">
    <source>
        <dbReference type="Proteomes" id="UP000022910"/>
    </source>
</evidence>
<comment type="caution">
    <text evidence="1">The sequence shown here is derived from an EMBL/GenBank/DDBJ whole genome shotgun (WGS) entry which is preliminary data.</text>
</comment>
<sequence length="127" mass="14454">MNVFEKSVKKIDGIETGIAIERNLFEINKTVEFVSKAKLCPGQITKDFEQVVKLRGINLVNNQKNSNNIHEVFATLENQGQSNEAYRRIDCDLLINKINICQNCQKLKDTLTKIRNRNLTGTLSTTL</sequence>
<keyword evidence="2" id="KW-1185">Reference proteome</keyword>